<protein>
    <submittedName>
        <fullName evidence="2">Uncharacterized protein</fullName>
    </submittedName>
</protein>
<gene>
    <name evidence="2" type="ORF">SAMN04487752_0108</name>
</gene>
<evidence type="ECO:0000313" key="2">
    <source>
        <dbReference type="EMBL" id="SDQ02594.1"/>
    </source>
</evidence>
<keyword evidence="3" id="KW-1185">Reference proteome</keyword>
<keyword evidence="1" id="KW-0472">Membrane</keyword>
<reference evidence="3" key="1">
    <citation type="submission" date="2016-10" db="EMBL/GenBank/DDBJ databases">
        <authorList>
            <person name="Varghese N."/>
            <person name="Submissions S."/>
        </authorList>
    </citation>
    <scope>NUCLEOTIDE SEQUENCE [LARGE SCALE GENOMIC DNA]</scope>
    <source>
        <strain evidence="3">MPL-11</strain>
    </source>
</reference>
<accession>A0A1H0XI38</accession>
<organism evidence="2 3">
    <name type="scientific">Carnobacterium viridans</name>
    <dbReference type="NCBI Taxonomy" id="174587"/>
    <lineage>
        <taxon>Bacteria</taxon>
        <taxon>Bacillati</taxon>
        <taxon>Bacillota</taxon>
        <taxon>Bacilli</taxon>
        <taxon>Lactobacillales</taxon>
        <taxon>Carnobacteriaceae</taxon>
        <taxon>Carnobacterium</taxon>
    </lineage>
</organism>
<sequence length="107" mass="12318">MLELIPFTGTICGLILFNNIEWKGFVNKLLFYMFWFSLIAAFILGGLNQFIGNFSTIIKILSILNFCSIIVFSVKLNFNRLTILKKICVVLVYLSAFMSILLFFLLM</sequence>
<feature type="transmembrane region" description="Helical" evidence="1">
    <location>
        <begin position="29"/>
        <end position="51"/>
    </location>
</feature>
<keyword evidence="1" id="KW-1133">Transmembrane helix</keyword>
<keyword evidence="1" id="KW-0812">Transmembrane</keyword>
<dbReference type="EMBL" id="FNJW01000003">
    <property type="protein sequence ID" value="SDQ02594.1"/>
    <property type="molecule type" value="Genomic_DNA"/>
</dbReference>
<proteinExistence type="predicted"/>
<dbReference type="AlphaFoldDB" id="A0A1H0XI38"/>
<feature type="transmembrane region" description="Helical" evidence="1">
    <location>
        <begin position="88"/>
        <end position="106"/>
    </location>
</feature>
<evidence type="ECO:0000256" key="1">
    <source>
        <dbReference type="SAM" id="Phobius"/>
    </source>
</evidence>
<evidence type="ECO:0000313" key="3">
    <source>
        <dbReference type="Proteomes" id="UP000199481"/>
    </source>
</evidence>
<name>A0A1H0XI38_9LACT</name>
<feature type="transmembrane region" description="Helical" evidence="1">
    <location>
        <begin position="57"/>
        <end position="76"/>
    </location>
</feature>
<dbReference type="RefSeq" id="WP_089974363.1">
    <property type="nucleotide sequence ID" value="NZ_CP084918.1"/>
</dbReference>
<dbReference type="Proteomes" id="UP000199481">
    <property type="component" value="Unassembled WGS sequence"/>
</dbReference>